<evidence type="ECO:0000313" key="1">
    <source>
        <dbReference type="EMBL" id="OBQ26427.1"/>
    </source>
</evidence>
<dbReference type="EMBL" id="LJOY01000012">
    <property type="protein sequence ID" value="OBQ26427.1"/>
    <property type="molecule type" value="Genomic_DNA"/>
</dbReference>
<protein>
    <recommendedName>
        <fullName evidence="3">Phage protein Gp37/Gp68</fullName>
    </recommendedName>
</protein>
<evidence type="ECO:0000313" key="2">
    <source>
        <dbReference type="Proteomes" id="UP000092382"/>
    </source>
</evidence>
<gene>
    <name evidence="1" type="ORF">AN481_05645</name>
</gene>
<dbReference type="PATRIC" id="fig|1710894.3.peg.2158"/>
<dbReference type="InterPro" id="IPR011101">
    <property type="entry name" value="DUF5131"/>
</dbReference>
<proteinExistence type="predicted"/>
<dbReference type="STRING" id="1803587.GCA_001593825_01153"/>
<dbReference type="Proteomes" id="UP000092382">
    <property type="component" value="Unassembled WGS sequence"/>
</dbReference>
<dbReference type="AlphaFoldDB" id="A0A1B7VZK5"/>
<organism evidence="1 2">
    <name type="scientific">Aphanizomenon flos-aquae LD13</name>
    <dbReference type="NCBI Taxonomy" id="1710894"/>
    <lineage>
        <taxon>Bacteria</taxon>
        <taxon>Bacillati</taxon>
        <taxon>Cyanobacteriota</taxon>
        <taxon>Cyanophyceae</taxon>
        <taxon>Nostocales</taxon>
        <taxon>Aphanizomenonaceae</taxon>
        <taxon>Aphanizomenon</taxon>
    </lineage>
</organism>
<accession>A0A1B7VZK5</accession>
<sequence length="175" mass="20109">MKNKRLCVITDKSWNPTTGCNKVSPGCLHCYKVFDVIYATSRHTYQILTKRPERLVELAPHLDFHKNIWLGVSVENQNYVSRIDLLRQVPANVRFLSCEPLLGPLNLDFRNIDWVIVGGESGQKHRLMNIEWAKDIRDQCQKAEVAFFFKQIGGRTSKAGGNLLDGEKYLEFPQC</sequence>
<dbReference type="Pfam" id="PF07505">
    <property type="entry name" value="DUF5131"/>
    <property type="match status" value="2"/>
</dbReference>
<reference evidence="1 2" key="1">
    <citation type="submission" date="2015-09" db="EMBL/GenBank/DDBJ databases">
        <title>Whole genome shotgun sequence assembly of Aphanizomenon flos-aquae UKL13.</title>
        <authorList>
            <person name="Driscoll C."/>
        </authorList>
    </citation>
    <scope>NUCLEOTIDE SEQUENCE [LARGE SCALE GENOMIC DNA]</scope>
    <source>
        <strain evidence="1">MDT13</strain>
    </source>
</reference>
<evidence type="ECO:0008006" key="3">
    <source>
        <dbReference type="Google" id="ProtNLM"/>
    </source>
</evidence>
<comment type="caution">
    <text evidence="1">The sequence shown here is derived from an EMBL/GenBank/DDBJ whole genome shotgun (WGS) entry which is preliminary data.</text>
</comment>
<name>A0A1B7VZK5_APHFL</name>